<dbReference type="EMBL" id="BGPR01066019">
    <property type="protein sequence ID" value="GBO40708.1"/>
    <property type="molecule type" value="Genomic_DNA"/>
</dbReference>
<evidence type="ECO:0000313" key="1">
    <source>
        <dbReference type="EMBL" id="GBO40689.1"/>
    </source>
</evidence>
<accession>A0A4Y2WU15</accession>
<gene>
    <name evidence="1" type="ORF">AVEN_18472_1</name>
    <name evidence="2" type="ORF">AVEN_189135_1</name>
</gene>
<dbReference type="PROSITE" id="PS51257">
    <property type="entry name" value="PROKAR_LIPOPROTEIN"/>
    <property type="match status" value="1"/>
</dbReference>
<comment type="caution">
    <text evidence="1">The sequence shown here is derived from an EMBL/GenBank/DDBJ whole genome shotgun (WGS) entry which is preliminary data.</text>
</comment>
<dbReference type="AlphaFoldDB" id="A0A4Y2WU15"/>
<keyword evidence="3" id="KW-1185">Reference proteome</keyword>
<reference evidence="1 3" key="1">
    <citation type="journal article" date="2019" name="Sci. Rep.">
        <title>Orb-weaving spider Araneus ventricosus genome elucidates the spidroin gene catalogue.</title>
        <authorList>
            <person name="Kono N."/>
            <person name="Nakamura H."/>
            <person name="Ohtoshi R."/>
            <person name="Moran D.A.P."/>
            <person name="Shinohara A."/>
            <person name="Yoshida Y."/>
            <person name="Fujiwara M."/>
            <person name="Mori M."/>
            <person name="Tomita M."/>
            <person name="Arakawa K."/>
        </authorList>
    </citation>
    <scope>NUCLEOTIDE SEQUENCE [LARGE SCALE GENOMIC DNA]</scope>
</reference>
<proteinExistence type="predicted"/>
<evidence type="ECO:0000313" key="2">
    <source>
        <dbReference type="EMBL" id="GBO40708.1"/>
    </source>
</evidence>
<sequence length="119" mass="13509">MFVYRNRIADKAFYIGHFLLSSCPARKMNSFSMFRTATSRPSSSQFTTLPSFILCDRREVSVTFVDKRTAVPRDNPPLAMIESETSLSFACAIYTSRLLIVSVKAKTIDDSMNNFQECI</sequence>
<name>A0A4Y2WU15_ARAVE</name>
<dbReference type="EMBL" id="BGPR01065984">
    <property type="protein sequence ID" value="GBO40689.1"/>
    <property type="molecule type" value="Genomic_DNA"/>
</dbReference>
<dbReference type="Proteomes" id="UP000499080">
    <property type="component" value="Unassembled WGS sequence"/>
</dbReference>
<evidence type="ECO:0000313" key="3">
    <source>
        <dbReference type="Proteomes" id="UP000499080"/>
    </source>
</evidence>
<protein>
    <submittedName>
        <fullName evidence="1">Uncharacterized protein</fullName>
    </submittedName>
</protein>
<organism evidence="1 3">
    <name type="scientific">Araneus ventricosus</name>
    <name type="common">Orbweaver spider</name>
    <name type="synonym">Epeira ventricosa</name>
    <dbReference type="NCBI Taxonomy" id="182803"/>
    <lineage>
        <taxon>Eukaryota</taxon>
        <taxon>Metazoa</taxon>
        <taxon>Ecdysozoa</taxon>
        <taxon>Arthropoda</taxon>
        <taxon>Chelicerata</taxon>
        <taxon>Arachnida</taxon>
        <taxon>Araneae</taxon>
        <taxon>Araneomorphae</taxon>
        <taxon>Entelegynae</taxon>
        <taxon>Araneoidea</taxon>
        <taxon>Araneidae</taxon>
        <taxon>Araneus</taxon>
    </lineage>
</organism>